<dbReference type="EMBL" id="JACSQT010000003">
    <property type="protein sequence ID" value="MBD7937004.1"/>
    <property type="molecule type" value="Genomic_DNA"/>
</dbReference>
<reference evidence="1 2" key="1">
    <citation type="submission" date="2020-08" db="EMBL/GenBank/DDBJ databases">
        <title>A Genomic Blueprint of the Chicken Gut Microbiome.</title>
        <authorList>
            <person name="Gilroy R."/>
            <person name="Ravi A."/>
            <person name="Getino M."/>
            <person name="Pursley I."/>
            <person name="Horton D.L."/>
            <person name="Alikhan N.-F."/>
            <person name="Baker D."/>
            <person name="Gharbi K."/>
            <person name="Hall N."/>
            <person name="Watson M."/>
            <person name="Adriaenssens E.M."/>
            <person name="Foster-Nyarko E."/>
            <person name="Jarju S."/>
            <person name="Secka A."/>
            <person name="Antonio M."/>
            <person name="Oren A."/>
            <person name="Chaudhuri R."/>
            <person name="La Ragione R.M."/>
            <person name="Hildebrand F."/>
            <person name="Pallen M.J."/>
        </authorList>
    </citation>
    <scope>NUCLEOTIDE SEQUENCE [LARGE SCALE GENOMIC DNA]</scope>
    <source>
        <strain evidence="1 2">Sa5YUA1</strain>
    </source>
</reference>
<comment type="caution">
    <text evidence="1">The sequence shown here is derived from an EMBL/GenBank/DDBJ whole genome shotgun (WGS) entry which is preliminary data.</text>
</comment>
<evidence type="ECO:0000313" key="1">
    <source>
        <dbReference type="EMBL" id="MBD7937004.1"/>
    </source>
</evidence>
<accession>A0ABR8QNK6</accession>
<protein>
    <submittedName>
        <fullName evidence="1">Uncharacterized protein</fullName>
    </submittedName>
</protein>
<sequence>MILLSVIIYIAYYYINNNRLVSAVYSFRGEGTDWLVTSKYTSIHQNNYRHEVIIEYTGDEANVLVDRWFYRSPQFGTGGGEQTLDENNQLSKRDEGTFMFTPNKMHTFEIEWNGKKEKFDINLLKND</sequence>
<keyword evidence="2" id="KW-1185">Reference proteome</keyword>
<name>A0ABR8QNK6_9BACI</name>
<dbReference type="Proteomes" id="UP000657931">
    <property type="component" value="Unassembled WGS sequence"/>
</dbReference>
<proteinExistence type="predicted"/>
<dbReference type="RefSeq" id="WP_191812809.1">
    <property type="nucleotide sequence ID" value="NZ_JACSQT010000003.1"/>
</dbReference>
<organism evidence="1 2">
    <name type="scientific">Cytobacillus stercorigallinarum</name>
    <dbReference type="NCBI Taxonomy" id="2762240"/>
    <lineage>
        <taxon>Bacteria</taxon>
        <taxon>Bacillati</taxon>
        <taxon>Bacillota</taxon>
        <taxon>Bacilli</taxon>
        <taxon>Bacillales</taxon>
        <taxon>Bacillaceae</taxon>
        <taxon>Cytobacillus</taxon>
    </lineage>
</organism>
<gene>
    <name evidence="1" type="ORF">H9655_08165</name>
</gene>
<evidence type="ECO:0000313" key="2">
    <source>
        <dbReference type="Proteomes" id="UP000657931"/>
    </source>
</evidence>